<feature type="domain" description="PPE" evidence="3">
    <location>
        <begin position="8"/>
        <end position="170"/>
    </location>
</feature>
<dbReference type="InterPro" id="IPR043641">
    <property type="entry name" value="PPE-PPW_C"/>
</dbReference>
<gene>
    <name evidence="5" type="ORF">QXL92_21935</name>
</gene>
<dbReference type="Pfam" id="PF00823">
    <property type="entry name" value="PPE"/>
    <property type="match status" value="1"/>
</dbReference>
<dbReference type="InterPro" id="IPR000030">
    <property type="entry name" value="PPE_dom"/>
</dbReference>
<dbReference type="Gene3D" id="1.20.1260.20">
    <property type="entry name" value="PPE superfamily"/>
    <property type="match status" value="1"/>
</dbReference>
<evidence type="ECO:0000313" key="6">
    <source>
        <dbReference type="Proteomes" id="UP001229081"/>
    </source>
</evidence>
<comment type="caution">
    <text evidence="5">The sequence shown here is derived from an EMBL/GenBank/DDBJ whole genome shotgun (WGS) entry which is preliminary data.</text>
</comment>
<dbReference type="SUPFAM" id="SSF140459">
    <property type="entry name" value="PE/PPE dimer-like"/>
    <property type="match status" value="1"/>
</dbReference>
<sequence length="500" mass="50241">MSVPVVPWGAFPPEVHSAQLSSGPGPAGWLAAAQAWQSLSVDYASAADELLTVLGAVQAGAWEGPTAGRYVAAHLPYLQWLMRASAYSADAAAQQESAAGAYAVALATMPTLAELAANHVVHSALVATNFFGINTIPIALNEADYVRMWTQAADTMTAYQAVTDAAVASAPPAEAAPPIMVANHADHADHADDGSDGAEEGDNAGGIIDNDGGDPTQLSWWVNRVTQVTETVGRDLEEFPENPSAAISQLENDLPLLVADEIDHLGEVISTFPQLQVLVPLALTAPLGSVGFAGTAGLAGLAAIQPAPVTPLAPAAPAAPAAGLPAVAGSPVVTSTAPAPSPAPAPSSPVSASTTPAPAAAPSPPPGAGPAGFPYLVGGPGAGFGSTMSSSARRKAVEPEQAAAPAAAAALQRTQERARRRRQATLPDRGYRHEFLGSESGPAASGAGTLGFAGTLPRGPVADAAGLTQLAEGESGGASVVPMLPHTWAPDRKPPDPRCC</sequence>
<feature type="region of interest" description="Disordered" evidence="2">
    <location>
        <begin position="330"/>
        <end position="366"/>
    </location>
</feature>
<feature type="domain" description="PPE-PPW subfamily C-terminal" evidence="4">
    <location>
        <begin position="445"/>
        <end position="488"/>
    </location>
</feature>
<protein>
    <submittedName>
        <fullName evidence="5">PPE family protein</fullName>
    </submittedName>
</protein>
<dbReference type="Proteomes" id="UP001229081">
    <property type="component" value="Unassembled WGS sequence"/>
</dbReference>
<evidence type="ECO:0000259" key="3">
    <source>
        <dbReference type="Pfam" id="PF00823"/>
    </source>
</evidence>
<dbReference type="InterPro" id="IPR038332">
    <property type="entry name" value="PPE_sf"/>
</dbReference>
<evidence type="ECO:0000256" key="1">
    <source>
        <dbReference type="ARBA" id="ARBA00010652"/>
    </source>
</evidence>
<evidence type="ECO:0000256" key="2">
    <source>
        <dbReference type="SAM" id="MobiDB-lite"/>
    </source>
</evidence>
<dbReference type="Pfam" id="PF18878">
    <property type="entry name" value="PPE-PPW"/>
    <property type="match status" value="1"/>
</dbReference>
<proteinExistence type="inferred from homology"/>
<dbReference type="AlphaFoldDB" id="A0A4R5WMT7"/>
<feature type="region of interest" description="Disordered" evidence="2">
    <location>
        <begin position="476"/>
        <end position="500"/>
    </location>
</feature>
<dbReference type="EMBL" id="JAUFSA010000001">
    <property type="protein sequence ID" value="MDP7737410.1"/>
    <property type="molecule type" value="Genomic_DNA"/>
</dbReference>
<evidence type="ECO:0000313" key="5">
    <source>
        <dbReference type="EMBL" id="MDP7737410.1"/>
    </source>
</evidence>
<organism evidence="5 6">
    <name type="scientific">Mycobacterium paragordonae</name>
    <dbReference type="NCBI Taxonomy" id="1389713"/>
    <lineage>
        <taxon>Bacteria</taxon>
        <taxon>Bacillati</taxon>
        <taxon>Actinomycetota</taxon>
        <taxon>Actinomycetes</taxon>
        <taxon>Mycobacteriales</taxon>
        <taxon>Mycobacteriaceae</taxon>
        <taxon>Mycobacterium</taxon>
    </lineage>
</organism>
<accession>A0A4R5WMT7</accession>
<feature type="region of interest" description="Disordered" evidence="2">
    <location>
        <begin position="386"/>
        <end position="451"/>
    </location>
</feature>
<comment type="similarity">
    <text evidence="1">Belongs to the mycobacterial PPE family.</text>
</comment>
<dbReference type="GO" id="GO:0052572">
    <property type="term" value="P:response to host immune response"/>
    <property type="evidence" value="ECO:0007669"/>
    <property type="project" value="TreeGrafter"/>
</dbReference>
<dbReference type="PANTHER" id="PTHR46766:SF1">
    <property type="entry name" value="GLUTAMINE-RICH PROTEIN 2"/>
    <property type="match status" value="1"/>
</dbReference>
<feature type="compositionally biased region" description="Low complexity" evidence="2">
    <location>
        <begin position="399"/>
        <end position="413"/>
    </location>
</feature>
<feature type="region of interest" description="Disordered" evidence="2">
    <location>
        <begin position="187"/>
        <end position="210"/>
    </location>
</feature>
<name>A0A4R5WMT7_9MYCO</name>
<dbReference type="PANTHER" id="PTHR46766">
    <property type="entry name" value="GLUTAMINE-RICH PROTEIN 2"/>
    <property type="match status" value="1"/>
</dbReference>
<dbReference type="RefSeq" id="WP_133436234.1">
    <property type="nucleotide sequence ID" value="NZ_JAUFSA010000001.1"/>
</dbReference>
<reference evidence="5" key="1">
    <citation type="submission" date="2023-06" db="EMBL/GenBank/DDBJ databases">
        <title>Identification of two novel mycobacterium reveal diversities and complexities of Mycobacterium gordonae clade.</title>
        <authorList>
            <person name="Matsumoto Y."/>
            <person name="Nakamura S."/>
            <person name="Motooka D."/>
            <person name="Fukushima K."/>
        </authorList>
    </citation>
    <scope>NUCLEOTIDE SEQUENCE</scope>
    <source>
        <strain evidence="5">TY812</strain>
    </source>
</reference>
<feature type="compositionally biased region" description="Basic and acidic residues" evidence="2">
    <location>
        <begin position="489"/>
        <end position="500"/>
    </location>
</feature>
<feature type="compositionally biased region" description="Low complexity" evidence="2">
    <location>
        <begin position="348"/>
        <end position="358"/>
    </location>
</feature>
<evidence type="ECO:0000259" key="4">
    <source>
        <dbReference type="Pfam" id="PF18878"/>
    </source>
</evidence>
<feature type="compositionally biased region" description="Low complexity" evidence="2">
    <location>
        <begin position="437"/>
        <end position="447"/>
    </location>
</feature>